<name>I0GVB1_SELRL</name>
<dbReference type="HOGENOM" id="CLU_2620050_0_0_9"/>
<evidence type="ECO:0000256" key="1">
    <source>
        <dbReference type="SAM" id="Phobius"/>
    </source>
</evidence>
<keyword evidence="1" id="KW-1133">Transmembrane helix</keyword>
<gene>
    <name evidence="2" type="ordered locus">SELR_pSRC400470</name>
</gene>
<dbReference type="EMBL" id="AP012294">
    <property type="protein sequence ID" value="BAL84698.1"/>
    <property type="molecule type" value="Genomic_DNA"/>
</dbReference>
<dbReference type="AlphaFoldDB" id="I0GVB1"/>
<dbReference type="Proteomes" id="UP000007887">
    <property type="component" value="Plasmid pSRC4"/>
</dbReference>
<proteinExistence type="predicted"/>
<reference evidence="2 3" key="1">
    <citation type="submission" date="2011-10" db="EMBL/GenBank/DDBJ databases">
        <title>Whole genome sequence of Selenomonas ruminantium subsp. lactilytica TAM6421.</title>
        <authorList>
            <person name="Oguchi A."/>
            <person name="Ankai A."/>
            <person name="Kaneko J."/>
            <person name="Yamada-Narita S."/>
            <person name="Fukui S."/>
            <person name="Takahashi M."/>
            <person name="Onodera T."/>
            <person name="Kojima S."/>
            <person name="Fushimi T."/>
            <person name="Abe N."/>
            <person name="Kamio Y."/>
            <person name="Yamazaki S."/>
            <person name="Fujita N."/>
        </authorList>
    </citation>
    <scope>NUCLEOTIDE SEQUENCE [LARGE SCALE GENOMIC DNA]</scope>
    <source>
        <strain evidence="3">NBRC 103574 / TAM6421</strain>
        <plasmid evidence="2 3">pSRC4</plasmid>
    </source>
</reference>
<feature type="transmembrane region" description="Helical" evidence="1">
    <location>
        <begin position="20"/>
        <end position="43"/>
    </location>
</feature>
<evidence type="ECO:0000313" key="2">
    <source>
        <dbReference type="EMBL" id="BAL84698.1"/>
    </source>
</evidence>
<dbReference type="KEGG" id="sri:SELR_pSRC400470"/>
<dbReference type="PATRIC" id="fig|927704.6.peg.3462"/>
<keyword evidence="1" id="KW-0812">Transmembrane</keyword>
<protein>
    <submittedName>
        <fullName evidence="2">Uncharacterized protein</fullName>
    </submittedName>
</protein>
<accession>I0GVB1</accession>
<evidence type="ECO:0000313" key="3">
    <source>
        <dbReference type="Proteomes" id="UP000007887"/>
    </source>
</evidence>
<organism evidence="2 3">
    <name type="scientific">Selenomonas ruminantium subsp. lactilytica (strain NBRC 103574 / TAM6421)</name>
    <dbReference type="NCBI Taxonomy" id="927704"/>
    <lineage>
        <taxon>Bacteria</taxon>
        <taxon>Bacillati</taxon>
        <taxon>Bacillota</taxon>
        <taxon>Negativicutes</taxon>
        <taxon>Selenomonadales</taxon>
        <taxon>Selenomonadaceae</taxon>
        <taxon>Selenomonas</taxon>
    </lineage>
</organism>
<keyword evidence="2" id="KW-0614">Plasmid</keyword>
<geneLocation type="plasmid" evidence="2 3">
    <name>pSRC4</name>
</geneLocation>
<dbReference type="RefSeq" id="WP_014425998.1">
    <property type="nucleotide sequence ID" value="NC_017069.1"/>
</dbReference>
<keyword evidence="1" id="KW-0472">Membrane</keyword>
<sequence>MREVIEGLKGLWQRLKKEPLIVRIKVLVCFIPALILFAITCMGEFAESAGMKMVGWAWRDPRFGKNLAGEKPYCPKEV</sequence>